<reference evidence="2 3" key="1">
    <citation type="submission" date="2019-01" db="EMBL/GenBank/DDBJ databases">
        <title>Bacillus sp. M5HDSG1-1, whole genome shotgun sequence.</title>
        <authorList>
            <person name="Tuo L."/>
        </authorList>
    </citation>
    <scope>NUCLEOTIDE SEQUENCE [LARGE SCALE GENOMIC DNA]</scope>
    <source>
        <strain evidence="2 3">M5HDSG1-1</strain>
    </source>
</reference>
<evidence type="ECO:0000313" key="2">
    <source>
        <dbReference type="EMBL" id="RVT66931.1"/>
    </source>
</evidence>
<dbReference type="Pfam" id="PF03551">
    <property type="entry name" value="PadR"/>
    <property type="match status" value="1"/>
</dbReference>
<evidence type="ECO:0000313" key="3">
    <source>
        <dbReference type="Proteomes" id="UP000288024"/>
    </source>
</evidence>
<gene>
    <name evidence="2" type="ORF">EM808_00070</name>
</gene>
<dbReference type="EMBL" id="RZTZ01000001">
    <property type="protein sequence ID" value="RVT66931.1"/>
    <property type="molecule type" value="Genomic_DNA"/>
</dbReference>
<feature type="domain" description="Transcription regulator PadR N-terminal" evidence="1">
    <location>
        <begin position="36"/>
        <end position="108"/>
    </location>
</feature>
<dbReference type="InterPro" id="IPR036388">
    <property type="entry name" value="WH-like_DNA-bd_sf"/>
</dbReference>
<name>A0A3S2TVY9_9BACI</name>
<dbReference type="Proteomes" id="UP000288024">
    <property type="component" value="Unassembled WGS sequence"/>
</dbReference>
<dbReference type="InterPro" id="IPR052509">
    <property type="entry name" value="Metal_resp_DNA-bind_regulator"/>
</dbReference>
<dbReference type="PANTHER" id="PTHR33169">
    <property type="entry name" value="PADR-FAMILY TRANSCRIPTIONAL REGULATOR"/>
    <property type="match status" value="1"/>
</dbReference>
<sequence>MLIYINVYYGCRYIEGQYIEEKVIPVNPLSESTYLILLALYQGPLHGYGIIKEIENTSEGTYIIAPGTLYGVLKNLEKQELIETVAFEKEKRKKKTYCITVQGKGVLHSEYERYIRMINYSKIIIQGRDGKGEK</sequence>
<protein>
    <submittedName>
        <fullName evidence="2">PadR family transcriptional regulator</fullName>
    </submittedName>
</protein>
<proteinExistence type="predicted"/>
<dbReference type="InterPro" id="IPR005149">
    <property type="entry name" value="Tscrpt_reg_PadR_N"/>
</dbReference>
<dbReference type="AlphaFoldDB" id="A0A3S2TVY9"/>
<comment type="caution">
    <text evidence="2">The sequence shown here is derived from an EMBL/GenBank/DDBJ whole genome shotgun (WGS) entry which is preliminary data.</text>
</comment>
<keyword evidence="3" id="KW-1185">Reference proteome</keyword>
<dbReference type="Gene3D" id="1.10.10.10">
    <property type="entry name" value="Winged helix-like DNA-binding domain superfamily/Winged helix DNA-binding domain"/>
    <property type="match status" value="1"/>
</dbReference>
<evidence type="ECO:0000259" key="1">
    <source>
        <dbReference type="Pfam" id="PF03551"/>
    </source>
</evidence>
<accession>A0A3S2TVY9</accession>
<dbReference type="PANTHER" id="PTHR33169:SF13">
    <property type="entry name" value="PADR-FAMILY TRANSCRIPTIONAL REGULATOR"/>
    <property type="match status" value="1"/>
</dbReference>
<dbReference type="SUPFAM" id="SSF46785">
    <property type="entry name" value="Winged helix' DNA-binding domain"/>
    <property type="match status" value="1"/>
</dbReference>
<dbReference type="InterPro" id="IPR036390">
    <property type="entry name" value="WH_DNA-bd_sf"/>
</dbReference>
<organism evidence="2 3">
    <name type="scientific">Niallia taxi</name>
    <dbReference type="NCBI Taxonomy" id="2499688"/>
    <lineage>
        <taxon>Bacteria</taxon>
        <taxon>Bacillati</taxon>
        <taxon>Bacillota</taxon>
        <taxon>Bacilli</taxon>
        <taxon>Bacillales</taxon>
        <taxon>Bacillaceae</taxon>
        <taxon>Niallia</taxon>
    </lineage>
</organism>